<evidence type="ECO:0000259" key="1">
    <source>
        <dbReference type="PROSITE" id="PS00028"/>
    </source>
</evidence>
<proteinExistence type="predicted"/>
<name>A0A194XBZ9_MOLSC</name>
<keyword evidence="3" id="KW-1185">Reference proteome</keyword>
<dbReference type="OrthoDB" id="7295497at2759"/>
<dbReference type="RefSeq" id="XP_018072053.1">
    <property type="nucleotide sequence ID" value="XM_018210007.1"/>
</dbReference>
<gene>
    <name evidence="2" type="ORF">LY89DRAFT_59801</name>
</gene>
<dbReference type="InterPro" id="IPR013087">
    <property type="entry name" value="Znf_C2H2_type"/>
</dbReference>
<evidence type="ECO:0000313" key="2">
    <source>
        <dbReference type="EMBL" id="KUJ17698.1"/>
    </source>
</evidence>
<reference evidence="2 3" key="1">
    <citation type="submission" date="2015-10" db="EMBL/GenBank/DDBJ databases">
        <title>Full genome of DAOMC 229536 Phialocephala scopiformis, a fungal endophyte of spruce producing the potent anti-insectan compound rugulosin.</title>
        <authorList>
            <consortium name="DOE Joint Genome Institute"/>
            <person name="Walker A.K."/>
            <person name="Frasz S.L."/>
            <person name="Seifert K.A."/>
            <person name="Miller J.D."/>
            <person name="Mondo S.J."/>
            <person name="Labutti K."/>
            <person name="Lipzen A."/>
            <person name="Dockter R."/>
            <person name="Kennedy M."/>
            <person name="Grigoriev I.V."/>
            <person name="Spatafora J.W."/>
        </authorList>
    </citation>
    <scope>NUCLEOTIDE SEQUENCE [LARGE SCALE GENOMIC DNA]</scope>
    <source>
        <strain evidence="2 3">CBS 120377</strain>
    </source>
</reference>
<feature type="domain" description="C2H2-type" evidence="1">
    <location>
        <begin position="112"/>
        <end position="135"/>
    </location>
</feature>
<dbReference type="Proteomes" id="UP000070700">
    <property type="component" value="Unassembled WGS sequence"/>
</dbReference>
<accession>A0A194XBZ9</accession>
<dbReference type="AlphaFoldDB" id="A0A194XBZ9"/>
<dbReference type="EMBL" id="KQ947414">
    <property type="protein sequence ID" value="KUJ17698.1"/>
    <property type="molecule type" value="Genomic_DNA"/>
</dbReference>
<dbReference type="KEGG" id="psco:LY89DRAFT_59801"/>
<dbReference type="GeneID" id="28819733"/>
<sequence>MKAGALEVSDSINELWGVTIGFENDQHEETLPSQPLASSGGTMNNQVSCHTQDFWAPLMPTSVALANTHLGAFPVLSQLQSDISMATTSMASVIQPALPPLSQNRANDRILCGQAGCSVSFKRMADRTRHLQHRHSRTRCFCPITGCAKSHGTGFSRPDKVTEHLWKAHANLGFTKSN</sequence>
<dbReference type="PROSITE" id="PS00028">
    <property type="entry name" value="ZINC_FINGER_C2H2_1"/>
    <property type="match status" value="1"/>
</dbReference>
<evidence type="ECO:0000313" key="3">
    <source>
        <dbReference type="Proteomes" id="UP000070700"/>
    </source>
</evidence>
<dbReference type="InParanoid" id="A0A194XBZ9"/>
<protein>
    <recommendedName>
        <fullName evidence="1">C2H2-type domain-containing protein</fullName>
    </recommendedName>
</protein>
<organism evidence="2 3">
    <name type="scientific">Mollisia scopiformis</name>
    <name type="common">Conifer needle endophyte fungus</name>
    <name type="synonym">Phialocephala scopiformis</name>
    <dbReference type="NCBI Taxonomy" id="149040"/>
    <lineage>
        <taxon>Eukaryota</taxon>
        <taxon>Fungi</taxon>
        <taxon>Dikarya</taxon>
        <taxon>Ascomycota</taxon>
        <taxon>Pezizomycotina</taxon>
        <taxon>Leotiomycetes</taxon>
        <taxon>Helotiales</taxon>
        <taxon>Mollisiaceae</taxon>
        <taxon>Mollisia</taxon>
    </lineage>
</organism>